<keyword evidence="4 6" id="KW-1133">Transmembrane helix</keyword>
<evidence type="ECO:0000313" key="9">
    <source>
        <dbReference type="EMBL" id="TPX58793.1"/>
    </source>
</evidence>
<evidence type="ECO:0000256" key="5">
    <source>
        <dbReference type="ARBA" id="ARBA00023136"/>
    </source>
</evidence>
<dbReference type="GO" id="GO:0000139">
    <property type="term" value="C:Golgi membrane"/>
    <property type="evidence" value="ECO:0007669"/>
    <property type="project" value="TreeGrafter"/>
</dbReference>
<gene>
    <name evidence="9" type="ORF">PhCBS80983_g02895</name>
</gene>
<dbReference type="EMBL" id="QEAQ01000032">
    <property type="protein sequence ID" value="TPX58793.1"/>
    <property type="molecule type" value="Genomic_DNA"/>
</dbReference>
<comment type="subcellular location">
    <subcellularLocation>
        <location evidence="1">Membrane</location>
        <topology evidence="1">Multi-pass membrane protein</topology>
    </subcellularLocation>
</comment>
<feature type="domain" description="Endoplasmic reticulum vesicle transporter N-terminal" evidence="8">
    <location>
        <begin position="21"/>
        <end position="110"/>
    </location>
</feature>
<accession>A0A507E403</accession>
<dbReference type="GO" id="GO:0006890">
    <property type="term" value="P:retrograde vesicle-mediated transport, Golgi to endoplasmic reticulum"/>
    <property type="evidence" value="ECO:0007669"/>
    <property type="project" value="TreeGrafter"/>
</dbReference>
<protein>
    <recommendedName>
        <fullName evidence="11">Endoplasmic reticulum vesicle transporter C-terminal domain-containing protein</fullName>
    </recommendedName>
</protein>
<evidence type="ECO:0000256" key="6">
    <source>
        <dbReference type="SAM" id="Phobius"/>
    </source>
</evidence>
<evidence type="ECO:0000313" key="10">
    <source>
        <dbReference type="Proteomes" id="UP000318582"/>
    </source>
</evidence>
<dbReference type="Proteomes" id="UP000318582">
    <property type="component" value="Unassembled WGS sequence"/>
</dbReference>
<comment type="caution">
    <text evidence="9">The sequence shown here is derived from an EMBL/GenBank/DDBJ whole genome shotgun (WGS) entry which is preliminary data.</text>
</comment>
<feature type="domain" description="Endoplasmic reticulum vesicle transporter C-terminal" evidence="7">
    <location>
        <begin position="159"/>
        <end position="378"/>
    </location>
</feature>
<dbReference type="AlphaFoldDB" id="A0A507E403"/>
<name>A0A507E403_9FUNG</name>
<dbReference type="Pfam" id="PF13850">
    <property type="entry name" value="ERGIC_N"/>
    <property type="match status" value="1"/>
</dbReference>
<dbReference type="GO" id="GO:0006888">
    <property type="term" value="P:endoplasmic reticulum to Golgi vesicle-mediated transport"/>
    <property type="evidence" value="ECO:0007669"/>
    <property type="project" value="TreeGrafter"/>
</dbReference>
<dbReference type="PANTHER" id="PTHR10984">
    <property type="entry name" value="ENDOPLASMIC RETICULUM-GOLGI INTERMEDIATE COMPARTMENT PROTEIN"/>
    <property type="match status" value="1"/>
</dbReference>
<evidence type="ECO:0000259" key="7">
    <source>
        <dbReference type="Pfam" id="PF07970"/>
    </source>
</evidence>
<evidence type="ECO:0000256" key="3">
    <source>
        <dbReference type="ARBA" id="ARBA00022692"/>
    </source>
</evidence>
<evidence type="ECO:0000259" key="8">
    <source>
        <dbReference type="Pfam" id="PF13850"/>
    </source>
</evidence>
<comment type="similarity">
    <text evidence="2">Belongs to the ERGIC family.</text>
</comment>
<keyword evidence="10" id="KW-1185">Reference proteome</keyword>
<sequence length="398" mass="44156">MSSLRRRTGSMAGGSSLLEKFKDFDAYAKPIEDFRIKTTSGAMVTLASMVVIAVLLLSEFIDWRTVVMQPSLEVDKARNEKLIINLNISVPHVPCYLLSIDVMDVAGEHQNDVASSIYKMRLDEKGNPIEAKKSEVGDSTKDMDQAAERAKDPKYCGSCYSANPPPSGCCNTCEEVQKAYAEMAWSFPVNSSAIEQCAKEHWAEKVATQSHEGCNIWGRLQVNKVAGNFHLAPGKSFSQGGMHVHDLAPYLAQGKFDFSHTIHSLSFGKKVDFANPLDSVTKSTRIAYNMYQYYLKVVSTRFRFRNSTVIHTNQFSATEHERDTTPKNSVGGLPGVFFNYDISPMLVTYTEYQKPFSHFLTDICAVVGGVFTVAGIVDSFIFTAGKQLKRKLELGKAT</sequence>
<evidence type="ECO:0008006" key="11">
    <source>
        <dbReference type="Google" id="ProtNLM"/>
    </source>
</evidence>
<evidence type="ECO:0000256" key="2">
    <source>
        <dbReference type="ARBA" id="ARBA00005648"/>
    </source>
</evidence>
<keyword evidence="3 6" id="KW-0812">Transmembrane</keyword>
<dbReference type="InterPro" id="IPR039542">
    <property type="entry name" value="Erv_N"/>
</dbReference>
<reference evidence="9 10" key="1">
    <citation type="journal article" date="2019" name="Sci. Rep.">
        <title>Comparative genomics of chytrid fungi reveal insights into the obligate biotrophic and pathogenic lifestyle of Synchytrium endobioticum.</title>
        <authorList>
            <person name="van de Vossenberg B.T.L.H."/>
            <person name="Warris S."/>
            <person name="Nguyen H.D.T."/>
            <person name="van Gent-Pelzer M.P.E."/>
            <person name="Joly D.L."/>
            <person name="van de Geest H.C."/>
            <person name="Bonants P.J.M."/>
            <person name="Smith D.S."/>
            <person name="Levesque C.A."/>
            <person name="van der Lee T.A.J."/>
        </authorList>
    </citation>
    <scope>NUCLEOTIDE SEQUENCE [LARGE SCALE GENOMIC DNA]</scope>
    <source>
        <strain evidence="9 10">CBS 809.83</strain>
    </source>
</reference>
<feature type="transmembrane region" description="Helical" evidence="6">
    <location>
        <begin position="359"/>
        <end position="382"/>
    </location>
</feature>
<dbReference type="InterPro" id="IPR045888">
    <property type="entry name" value="Erv"/>
</dbReference>
<dbReference type="GO" id="GO:0030134">
    <property type="term" value="C:COPII-coated ER to Golgi transport vesicle"/>
    <property type="evidence" value="ECO:0007669"/>
    <property type="project" value="TreeGrafter"/>
</dbReference>
<organism evidence="9 10">
    <name type="scientific">Powellomyces hirtus</name>
    <dbReference type="NCBI Taxonomy" id="109895"/>
    <lineage>
        <taxon>Eukaryota</taxon>
        <taxon>Fungi</taxon>
        <taxon>Fungi incertae sedis</taxon>
        <taxon>Chytridiomycota</taxon>
        <taxon>Chytridiomycota incertae sedis</taxon>
        <taxon>Chytridiomycetes</taxon>
        <taxon>Spizellomycetales</taxon>
        <taxon>Powellomycetaceae</taxon>
        <taxon>Powellomyces</taxon>
    </lineage>
</organism>
<dbReference type="PANTHER" id="PTHR10984:SF25">
    <property type="entry name" value="ENDOPLASMIC RETICULUM-GOLGI INTERMEDIATE COMPARTMENT PROTEIN 3"/>
    <property type="match status" value="1"/>
</dbReference>
<evidence type="ECO:0000256" key="1">
    <source>
        <dbReference type="ARBA" id="ARBA00004141"/>
    </source>
</evidence>
<proteinExistence type="inferred from homology"/>
<dbReference type="STRING" id="109895.A0A507E403"/>
<evidence type="ECO:0000256" key="4">
    <source>
        <dbReference type="ARBA" id="ARBA00022989"/>
    </source>
</evidence>
<dbReference type="InterPro" id="IPR012936">
    <property type="entry name" value="Erv_C"/>
</dbReference>
<dbReference type="Pfam" id="PF07970">
    <property type="entry name" value="COPIIcoated_ERV"/>
    <property type="match status" value="1"/>
</dbReference>
<dbReference type="GO" id="GO:0005789">
    <property type="term" value="C:endoplasmic reticulum membrane"/>
    <property type="evidence" value="ECO:0007669"/>
    <property type="project" value="TreeGrafter"/>
</dbReference>
<feature type="transmembrane region" description="Helical" evidence="6">
    <location>
        <begin position="41"/>
        <end position="61"/>
    </location>
</feature>
<keyword evidence="5 6" id="KW-0472">Membrane</keyword>